<keyword evidence="4" id="KW-0663">Pyridoxal phosphate</keyword>
<reference evidence="6 7" key="1">
    <citation type="journal article" date="2024" name="Nat. Commun.">
        <title>Phylogenomics reveals the evolutionary origins of lichenization in chlorophyte algae.</title>
        <authorList>
            <person name="Puginier C."/>
            <person name="Libourel C."/>
            <person name="Otte J."/>
            <person name="Skaloud P."/>
            <person name="Haon M."/>
            <person name="Grisel S."/>
            <person name="Petersen M."/>
            <person name="Berrin J.G."/>
            <person name="Delaux P.M."/>
            <person name="Dal Grande F."/>
            <person name="Keller J."/>
        </authorList>
    </citation>
    <scope>NUCLEOTIDE SEQUENCE [LARGE SCALE GENOMIC DNA]</scope>
    <source>
        <strain evidence="6 7">SAG 2043</strain>
    </source>
</reference>
<evidence type="ECO:0000259" key="5">
    <source>
        <dbReference type="Pfam" id="PF00155"/>
    </source>
</evidence>
<sequence>MALLNEGDEAIFFEPLYDAYLPLCQRCGGVVKTVKLNPHDWSVPREELAAAFSPKTKLILVNSPHNPTGKVFSDADLDFIAELCRQHNVYAVLDEVYEHLVFPGHRHVSLRTLPGMSERSVRIGSAGKTFSFTAWKVGWVTGPSHLVTAITKAHSFMIFTVPSNLQRAVAHGLDHEQNFFLSMGAALQRKRDYLADRLSAIGFRILPAQGTYFLVADFSPLLPEGSVEGDVDFCHRLTVDGGVTVLPVSAFYSGQGAPRTLVRFCFCKDDAKLVKACDLLEQYFKR</sequence>
<evidence type="ECO:0000256" key="4">
    <source>
        <dbReference type="ARBA" id="ARBA00022898"/>
    </source>
</evidence>
<dbReference type="InterPro" id="IPR004839">
    <property type="entry name" value="Aminotransferase_I/II_large"/>
</dbReference>
<evidence type="ECO:0000313" key="7">
    <source>
        <dbReference type="Proteomes" id="UP001489004"/>
    </source>
</evidence>
<dbReference type="PANTHER" id="PTHR43807:SF20">
    <property type="entry name" value="FI04487P"/>
    <property type="match status" value="1"/>
</dbReference>
<dbReference type="SUPFAM" id="SSF53383">
    <property type="entry name" value="PLP-dependent transferases"/>
    <property type="match status" value="1"/>
</dbReference>
<dbReference type="Proteomes" id="UP001489004">
    <property type="component" value="Unassembled WGS sequence"/>
</dbReference>
<dbReference type="Gene3D" id="3.90.1150.10">
    <property type="entry name" value="Aspartate Aminotransferase, domain 1"/>
    <property type="match status" value="1"/>
</dbReference>
<dbReference type="PANTHER" id="PTHR43807">
    <property type="entry name" value="FI04487P"/>
    <property type="match status" value="1"/>
</dbReference>
<keyword evidence="7" id="KW-1185">Reference proteome</keyword>
<name>A0AAW1QQC6_9CHLO</name>
<comment type="cofactor">
    <cofactor evidence="1">
        <name>pyridoxal 5'-phosphate</name>
        <dbReference type="ChEBI" id="CHEBI:597326"/>
    </cofactor>
</comment>
<dbReference type="AlphaFoldDB" id="A0AAW1QQC6"/>
<dbReference type="InterPro" id="IPR015422">
    <property type="entry name" value="PyrdxlP-dep_Trfase_small"/>
</dbReference>
<dbReference type="InterPro" id="IPR015421">
    <property type="entry name" value="PyrdxlP-dep_Trfase_major"/>
</dbReference>
<dbReference type="GO" id="GO:0016212">
    <property type="term" value="F:kynurenine-oxoglutarate transaminase activity"/>
    <property type="evidence" value="ECO:0007669"/>
    <property type="project" value="TreeGrafter"/>
</dbReference>
<dbReference type="InterPro" id="IPR051326">
    <property type="entry name" value="Kynurenine-oxoglutarate_AT"/>
</dbReference>
<evidence type="ECO:0000256" key="3">
    <source>
        <dbReference type="ARBA" id="ARBA00022679"/>
    </source>
</evidence>
<dbReference type="Pfam" id="PF00155">
    <property type="entry name" value="Aminotran_1_2"/>
    <property type="match status" value="1"/>
</dbReference>
<dbReference type="InterPro" id="IPR015424">
    <property type="entry name" value="PyrdxlP-dep_Trfase"/>
</dbReference>
<evidence type="ECO:0000256" key="2">
    <source>
        <dbReference type="ARBA" id="ARBA00022576"/>
    </source>
</evidence>
<feature type="domain" description="Aminotransferase class I/classII large" evidence="5">
    <location>
        <begin position="2"/>
        <end position="278"/>
    </location>
</feature>
<evidence type="ECO:0000313" key="6">
    <source>
        <dbReference type="EMBL" id="KAK9823662.1"/>
    </source>
</evidence>
<dbReference type="EMBL" id="JALJOR010000002">
    <property type="protein sequence ID" value="KAK9823662.1"/>
    <property type="molecule type" value="Genomic_DNA"/>
</dbReference>
<protein>
    <recommendedName>
        <fullName evidence="5">Aminotransferase class I/classII large domain-containing protein</fullName>
    </recommendedName>
</protein>
<comment type="caution">
    <text evidence="6">The sequence shown here is derived from an EMBL/GenBank/DDBJ whole genome shotgun (WGS) entry which is preliminary data.</text>
</comment>
<evidence type="ECO:0000256" key="1">
    <source>
        <dbReference type="ARBA" id="ARBA00001933"/>
    </source>
</evidence>
<organism evidence="6 7">
    <name type="scientific">[Myrmecia] bisecta</name>
    <dbReference type="NCBI Taxonomy" id="41462"/>
    <lineage>
        <taxon>Eukaryota</taxon>
        <taxon>Viridiplantae</taxon>
        <taxon>Chlorophyta</taxon>
        <taxon>core chlorophytes</taxon>
        <taxon>Trebouxiophyceae</taxon>
        <taxon>Trebouxiales</taxon>
        <taxon>Trebouxiaceae</taxon>
        <taxon>Myrmecia</taxon>
    </lineage>
</organism>
<dbReference type="Gene3D" id="3.40.640.10">
    <property type="entry name" value="Type I PLP-dependent aspartate aminotransferase-like (Major domain)"/>
    <property type="match status" value="1"/>
</dbReference>
<proteinExistence type="predicted"/>
<dbReference type="GO" id="GO:0005737">
    <property type="term" value="C:cytoplasm"/>
    <property type="evidence" value="ECO:0007669"/>
    <property type="project" value="TreeGrafter"/>
</dbReference>
<dbReference type="CDD" id="cd00609">
    <property type="entry name" value="AAT_like"/>
    <property type="match status" value="1"/>
</dbReference>
<dbReference type="GO" id="GO:0030170">
    <property type="term" value="F:pyridoxal phosphate binding"/>
    <property type="evidence" value="ECO:0007669"/>
    <property type="project" value="InterPro"/>
</dbReference>
<accession>A0AAW1QQC6</accession>
<gene>
    <name evidence="6" type="ORF">WJX72_004501</name>
</gene>
<keyword evidence="3" id="KW-0808">Transferase</keyword>
<keyword evidence="2" id="KW-0032">Aminotransferase</keyword>